<dbReference type="EMBL" id="BJJW01000002">
    <property type="protein sequence ID" value="GDZ83106.1"/>
    <property type="molecule type" value="Genomic_DNA"/>
</dbReference>
<dbReference type="AlphaFoldDB" id="A0A5A5TZ83"/>
<evidence type="ECO:0000259" key="1">
    <source>
        <dbReference type="Pfam" id="PF13472"/>
    </source>
</evidence>
<dbReference type="Gene3D" id="3.40.50.1110">
    <property type="entry name" value="SGNH hydrolase"/>
    <property type="match status" value="1"/>
</dbReference>
<reference evidence="2 3" key="1">
    <citation type="submission" date="2019-04" db="EMBL/GenBank/DDBJ databases">
        <title>A pseudo-fructophilic Leuconostoc citreum strain F192-5 isolated from peel of satsuma mandarin: the first report for isolation and characterization of strain-dependent fructophilic-like characteristics.</title>
        <authorList>
            <person name="Maeno S."/>
            <person name="Tanizawa Y."/>
            <person name="Kajikawa A."/>
            <person name="Kanesaki Y."/>
            <person name="Kubota E."/>
            <person name="Arita M."/>
            <person name="Leon D."/>
            <person name="Endo A."/>
        </authorList>
    </citation>
    <scope>NUCLEOTIDE SEQUENCE [LARGE SCALE GENOMIC DNA]</scope>
    <source>
        <strain evidence="2 3">F192-5</strain>
    </source>
</reference>
<sequence>MLKDNGYFRKLSMLIKTYQLAATVEQQVRIKLIAIEPIIGTLTVRQQNWLVNQLFTDATSDISTAIALNLLILWNTHDIEQLKLNLIAQYATQAKLIRHLLQDVRRHLDELILWQKTASGSLIDVQLVTTLAKMPISSNKTVGIIGDSVSFGLKATTNYGQYIQRATGSGVQNLAISGAHLSDNGYNSIYQQAQRLEKAQLYIFQGTDDDWLANVPIGSLTDKPNESYLGAFYHTIKVLKQKNASSKILTLTPTYQVPVKGNKVRRTDETRNKLGHNLHDYVRAQIQASYVLDIPVVNLMQKTLFNPADYQFRQLYMPDGLHPNERGHRIIAKEIATAYNYYFILSENKKSN</sequence>
<proteinExistence type="predicted"/>
<evidence type="ECO:0000313" key="2">
    <source>
        <dbReference type="EMBL" id="GDZ83106.1"/>
    </source>
</evidence>
<name>A0A5A5TZ83_LEUCI</name>
<dbReference type="Pfam" id="PF13472">
    <property type="entry name" value="Lipase_GDSL_2"/>
    <property type="match status" value="1"/>
</dbReference>
<gene>
    <name evidence="2" type="ORF">LCIT_03480</name>
</gene>
<dbReference type="InterPro" id="IPR013830">
    <property type="entry name" value="SGNH_hydro"/>
</dbReference>
<comment type="caution">
    <text evidence="2">The sequence shown here is derived from an EMBL/GenBank/DDBJ whole genome shotgun (WGS) entry which is preliminary data.</text>
</comment>
<dbReference type="CDD" id="cd00229">
    <property type="entry name" value="SGNH_hydrolase"/>
    <property type="match status" value="1"/>
</dbReference>
<evidence type="ECO:0000313" key="3">
    <source>
        <dbReference type="Proteomes" id="UP000323274"/>
    </source>
</evidence>
<feature type="domain" description="SGNH hydrolase-type esterase" evidence="1">
    <location>
        <begin position="145"/>
        <end position="330"/>
    </location>
</feature>
<dbReference type="Proteomes" id="UP000323274">
    <property type="component" value="Unassembled WGS sequence"/>
</dbReference>
<organism evidence="2 3">
    <name type="scientific">Leuconostoc citreum</name>
    <dbReference type="NCBI Taxonomy" id="33964"/>
    <lineage>
        <taxon>Bacteria</taxon>
        <taxon>Bacillati</taxon>
        <taxon>Bacillota</taxon>
        <taxon>Bacilli</taxon>
        <taxon>Lactobacillales</taxon>
        <taxon>Lactobacillaceae</taxon>
        <taxon>Leuconostoc</taxon>
    </lineage>
</organism>
<protein>
    <recommendedName>
        <fullName evidence="1">SGNH hydrolase-type esterase domain-containing protein</fullName>
    </recommendedName>
</protein>
<accession>A0A5A5TZ83</accession>
<dbReference type="SUPFAM" id="SSF52266">
    <property type="entry name" value="SGNH hydrolase"/>
    <property type="match status" value="1"/>
</dbReference>
<dbReference type="InterPro" id="IPR036514">
    <property type="entry name" value="SGNH_hydro_sf"/>
</dbReference>